<dbReference type="GO" id="GO:0022857">
    <property type="term" value="F:transmembrane transporter activity"/>
    <property type="evidence" value="ECO:0007669"/>
    <property type="project" value="InterPro"/>
</dbReference>
<feature type="transmembrane region" description="Helical" evidence="21">
    <location>
        <begin position="16"/>
        <end position="37"/>
    </location>
</feature>
<evidence type="ECO:0000313" key="23">
    <source>
        <dbReference type="EMBL" id="OAQ95910.1"/>
    </source>
</evidence>
<dbReference type="InterPro" id="IPR041708">
    <property type="entry name" value="PUS1/PUS2-like"/>
</dbReference>
<dbReference type="Pfam" id="PF01416">
    <property type="entry name" value="PseudoU_synth_1"/>
    <property type="match status" value="1"/>
</dbReference>
<dbReference type="Proteomes" id="UP000243081">
    <property type="component" value="Unassembled WGS sequence"/>
</dbReference>
<evidence type="ECO:0000256" key="10">
    <source>
        <dbReference type="ARBA" id="ARBA00023136"/>
    </source>
</evidence>
<keyword evidence="8" id="KW-0819">tRNA processing</keyword>
<feature type="transmembrane region" description="Helical" evidence="21">
    <location>
        <begin position="196"/>
        <end position="214"/>
    </location>
</feature>
<evidence type="ECO:0000256" key="13">
    <source>
        <dbReference type="ARBA" id="ARBA00036943"/>
    </source>
</evidence>
<feature type="region of interest" description="Disordered" evidence="20">
    <location>
        <begin position="902"/>
        <end position="930"/>
    </location>
</feature>
<proteinExistence type="inferred from homology"/>
<feature type="domain" description="Pseudouridine synthase I TruA alpha/beta" evidence="22">
    <location>
        <begin position="723"/>
        <end position="826"/>
    </location>
</feature>
<dbReference type="GO" id="GO:0006397">
    <property type="term" value="P:mRNA processing"/>
    <property type="evidence" value="ECO:0007669"/>
    <property type="project" value="UniProtKB-KW"/>
</dbReference>
<dbReference type="GO" id="GO:1990481">
    <property type="term" value="P:mRNA pseudouridine synthesis"/>
    <property type="evidence" value="ECO:0007669"/>
    <property type="project" value="TreeGrafter"/>
</dbReference>
<evidence type="ECO:0000259" key="22">
    <source>
        <dbReference type="Pfam" id="PF01416"/>
    </source>
</evidence>
<dbReference type="NCBIfam" id="TIGR00071">
    <property type="entry name" value="hisT_truA"/>
    <property type="match status" value="1"/>
</dbReference>
<dbReference type="InterPro" id="IPR001406">
    <property type="entry name" value="PsdUridine_synth_TruA"/>
</dbReference>
<comment type="function">
    <text evidence="14">Formation of pseudouridine at positions 27 and 28 in the anticodon stem and loop of transfer RNAs; at positions 34 and 36 of intron-containing precursor tRNA(Ile) and at position 35 in the intron-containing tRNA(Tyr). Catalyzes pseudouridylation at position 44 in U2 snRNA. Also catalyzes pseudouridylation of mRNAs.</text>
</comment>
<evidence type="ECO:0000256" key="16">
    <source>
        <dbReference type="ARBA" id="ARBA00079072"/>
    </source>
</evidence>
<evidence type="ECO:0000256" key="2">
    <source>
        <dbReference type="ARBA" id="ARBA00001832"/>
    </source>
</evidence>
<protein>
    <recommendedName>
        <fullName evidence="15">tRNA pseudouridine synthase 1</fullName>
    </recommendedName>
    <alternativeName>
        <fullName evidence="16">tRNA pseudouridylate synthase 1</fullName>
    </alternativeName>
    <alternativeName>
        <fullName evidence="17">tRNA-uridine isomerase 1</fullName>
    </alternativeName>
</protein>
<feature type="compositionally biased region" description="Acidic residues" evidence="20">
    <location>
        <begin position="919"/>
        <end position="930"/>
    </location>
</feature>
<dbReference type="InterPro" id="IPR020094">
    <property type="entry name" value="TruA/RsuA/RluB/E/F_N"/>
</dbReference>
<evidence type="ECO:0000256" key="5">
    <source>
        <dbReference type="ARBA" id="ARBA00009375"/>
    </source>
</evidence>
<comment type="catalytic activity">
    <reaction evidence="13">
        <text>a uridine in tRNA = a pseudouridine in tRNA</text>
        <dbReference type="Rhea" id="RHEA:54572"/>
        <dbReference type="Rhea" id="RHEA-COMP:13339"/>
        <dbReference type="Rhea" id="RHEA-COMP:13934"/>
        <dbReference type="ChEBI" id="CHEBI:65314"/>
        <dbReference type="ChEBI" id="CHEBI:65315"/>
    </reaction>
</comment>
<dbReference type="GO" id="GO:0005634">
    <property type="term" value="C:nucleus"/>
    <property type="evidence" value="ECO:0007669"/>
    <property type="project" value="UniProtKB-SubCell"/>
</dbReference>
<comment type="similarity">
    <text evidence="5">Belongs to the tRNA pseudouridine synthase TruA family.</text>
</comment>
<evidence type="ECO:0000256" key="19">
    <source>
        <dbReference type="PIRSR" id="PIRSR641708-2"/>
    </source>
</evidence>
<evidence type="ECO:0000256" key="21">
    <source>
        <dbReference type="SAM" id="Phobius"/>
    </source>
</evidence>
<keyword evidence="6" id="KW-0507">mRNA processing</keyword>
<name>A0A179I2P3_CORDF</name>
<evidence type="ECO:0000256" key="6">
    <source>
        <dbReference type="ARBA" id="ARBA00022664"/>
    </source>
</evidence>
<evidence type="ECO:0000256" key="12">
    <source>
        <dbReference type="ARBA" id="ARBA00023242"/>
    </source>
</evidence>
<evidence type="ECO:0000256" key="4">
    <source>
        <dbReference type="ARBA" id="ARBA00004141"/>
    </source>
</evidence>
<evidence type="ECO:0000256" key="17">
    <source>
        <dbReference type="ARBA" id="ARBA00080858"/>
    </source>
</evidence>
<sequence length="930" mass="102531">MVVAVFLNFLLPKIEVCILVLHVAAFVGILVVLARMGEHGDAASVFATFANGGMWPNQGISVMVGMIGNAFAFIGADAAFHLAEESHNPSAVIPKSMILGILLNGALGLAMLIGVCFSLVSLKGEPQSAFPILDVFQAVTNSVGGAAAMGAIIFSMGTCALIGLFVSASRVLWSFARDHAVPFWRTVSKVNPKSRVPVWALSITAIVTCLLTLINIGSSVALNDVLSLSISCLYASYLVVLVLLLHRRMTGAIAEPNGDENEISSPDRLVWGPWQQYFRMASASLQCRVSDAARWRTQCPTAPQGCRALRNSLPSRFLEICHARDSPLHCQTRVNATMATNGESSSANPSAGGGSNAGQDRKQRFGGSRFNSNNQRNKKGRGGKSSDGKRGEKREGTNDWREYKRRKVDSAGEVIEAKNPFSKDEIAAEERRPKRKVAVMIGYSGTGYKGMQVNGDEPTIERDLFQAFIKAGAISKANADDPRKSSLARCARTDKGVHAAGNVISLKLIIEDEDIVDKINEALPEQIRIWGIQRTNNSFNCYQYCDSRFYEYLLPSYCLLPPHPQTFLGQKLVELNKEYGYEDQYHASMADVKNFWTEVEENDIKPILAKLEPEVRAAVLERIHSMDDPEAEKEEAAKQETAKEETTKNDAPAAEEEAPSTAAAEPEPAAENPVVLTSAKPKGRELGPVDFALRDIKAAYINAKRRYRITPERRARLQDTLSKYVGTRNFHNYTVQKPYGDPSAKRTIKSFQVNPTPVIIGGTEWLSLKVHGQSFMMHQIRKMVGLASLVVRCGTPLGRMDESYRDHKMAIPKAPGLGLLLEHPVFGNYNRRASDNLGRAEIDFERYADKMGAFKDKEIYQRIFDVEEKENTFHAFFNQIDQFKANHFLWLTAGGLKVAEINKEESSGKSENVDKQLGDEDEEDPDGGQG</sequence>
<keyword evidence="10 21" id="KW-0472">Membrane</keyword>
<feature type="compositionally biased region" description="Basic and acidic residues" evidence="20">
    <location>
        <begin position="634"/>
        <end position="648"/>
    </location>
</feature>
<evidence type="ECO:0000256" key="15">
    <source>
        <dbReference type="ARBA" id="ARBA00073968"/>
    </source>
</evidence>
<evidence type="ECO:0000256" key="8">
    <source>
        <dbReference type="ARBA" id="ARBA00022694"/>
    </source>
</evidence>
<dbReference type="SUPFAM" id="SSF55120">
    <property type="entry name" value="Pseudouridine synthase"/>
    <property type="match status" value="1"/>
</dbReference>
<dbReference type="GO" id="GO:0031119">
    <property type="term" value="P:tRNA pseudouridine synthesis"/>
    <property type="evidence" value="ECO:0007669"/>
    <property type="project" value="InterPro"/>
</dbReference>
<keyword evidence="12" id="KW-0539">Nucleus</keyword>
<dbReference type="PANTHER" id="PTHR11142:SF4">
    <property type="entry name" value="PSEUDOURIDYLATE SYNTHASE 1 HOMOLOG"/>
    <property type="match status" value="1"/>
</dbReference>
<dbReference type="GO" id="GO:0016020">
    <property type="term" value="C:membrane"/>
    <property type="evidence" value="ECO:0007669"/>
    <property type="project" value="UniProtKB-SubCell"/>
</dbReference>
<dbReference type="EMBL" id="LUKN01004493">
    <property type="protein sequence ID" value="OAQ95910.1"/>
    <property type="molecule type" value="Genomic_DNA"/>
</dbReference>
<dbReference type="AlphaFoldDB" id="A0A179I2P3"/>
<comment type="subcellular location">
    <subcellularLocation>
        <location evidence="4">Membrane</location>
        <topology evidence="4">Multi-pass membrane protein</topology>
    </subcellularLocation>
    <subcellularLocation>
        <location evidence="3">Nucleus</location>
    </subcellularLocation>
</comment>
<feature type="region of interest" description="Disordered" evidence="20">
    <location>
        <begin position="623"/>
        <end position="681"/>
    </location>
</feature>
<comment type="catalytic activity">
    <reaction evidence="1">
        <text>a uridine in mRNA = a pseudouridine in mRNA</text>
        <dbReference type="Rhea" id="RHEA:56644"/>
        <dbReference type="Rhea" id="RHEA-COMP:14658"/>
        <dbReference type="Rhea" id="RHEA-COMP:14659"/>
        <dbReference type="ChEBI" id="CHEBI:65314"/>
        <dbReference type="ChEBI" id="CHEBI:65315"/>
    </reaction>
</comment>
<dbReference type="OrthoDB" id="10256309at2759"/>
<evidence type="ECO:0000256" key="7">
    <source>
        <dbReference type="ARBA" id="ARBA00022692"/>
    </source>
</evidence>
<evidence type="ECO:0000256" key="3">
    <source>
        <dbReference type="ARBA" id="ARBA00004123"/>
    </source>
</evidence>
<feature type="compositionally biased region" description="Basic and acidic residues" evidence="20">
    <location>
        <begin position="384"/>
        <end position="402"/>
    </location>
</feature>
<dbReference type="FunFam" id="3.30.70.580:FF:000002">
    <property type="entry name" value="tRNA pseudouridine synthase"/>
    <property type="match status" value="1"/>
</dbReference>
<feature type="transmembrane region" description="Helical" evidence="21">
    <location>
        <begin position="142"/>
        <end position="175"/>
    </location>
</feature>
<feature type="compositionally biased region" description="Basic and acidic residues" evidence="20">
    <location>
        <begin position="902"/>
        <end position="918"/>
    </location>
</feature>
<evidence type="ECO:0000256" key="9">
    <source>
        <dbReference type="ARBA" id="ARBA00022989"/>
    </source>
</evidence>
<dbReference type="GO" id="GO:0003723">
    <property type="term" value="F:RNA binding"/>
    <property type="evidence" value="ECO:0007669"/>
    <property type="project" value="InterPro"/>
</dbReference>
<evidence type="ECO:0000256" key="1">
    <source>
        <dbReference type="ARBA" id="ARBA00001166"/>
    </source>
</evidence>
<comment type="caution">
    <text evidence="23">The sequence shown here is derived from an EMBL/GenBank/DDBJ whole genome shotgun (WGS) entry which is preliminary data.</text>
</comment>
<dbReference type="Gene3D" id="3.30.70.580">
    <property type="entry name" value="Pseudouridine synthase I, catalytic domain, N-terminal subdomain"/>
    <property type="match status" value="1"/>
</dbReference>
<evidence type="ECO:0000256" key="11">
    <source>
        <dbReference type="ARBA" id="ARBA00023235"/>
    </source>
</evidence>
<reference evidence="23 24" key="1">
    <citation type="submission" date="2016-03" db="EMBL/GenBank/DDBJ databases">
        <title>Fine-scale spatial genetic structure of a fungal parasite of coffee scale insects.</title>
        <authorList>
            <person name="Jackson D."/>
            <person name="Zemenick K.A."/>
            <person name="Malloure B."/>
            <person name="Quandt C.A."/>
            <person name="James T.Y."/>
        </authorList>
    </citation>
    <scope>NUCLEOTIDE SEQUENCE [LARGE SCALE GENOMIC DNA]</scope>
    <source>
        <strain evidence="23 24">UM487</strain>
    </source>
</reference>
<keyword evidence="24" id="KW-1185">Reference proteome</keyword>
<evidence type="ECO:0000256" key="18">
    <source>
        <dbReference type="PIRSR" id="PIRSR641708-1"/>
    </source>
</evidence>
<dbReference type="InterPro" id="IPR002293">
    <property type="entry name" value="AA/rel_permease1"/>
</dbReference>
<feature type="region of interest" description="Disordered" evidence="20">
    <location>
        <begin position="340"/>
        <end position="403"/>
    </location>
</feature>
<feature type="transmembrane region" description="Helical" evidence="21">
    <location>
        <begin position="57"/>
        <end position="80"/>
    </location>
</feature>
<organism evidence="23 24">
    <name type="scientific">Cordyceps confragosa</name>
    <name type="common">Lecanicillium lecanii</name>
    <dbReference type="NCBI Taxonomy" id="2714763"/>
    <lineage>
        <taxon>Eukaryota</taxon>
        <taxon>Fungi</taxon>
        <taxon>Dikarya</taxon>
        <taxon>Ascomycota</taxon>
        <taxon>Pezizomycotina</taxon>
        <taxon>Sordariomycetes</taxon>
        <taxon>Hypocreomycetidae</taxon>
        <taxon>Hypocreales</taxon>
        <taxon>Cordycipitaceae</taxon>
        <taxon>Akanthomyces</taxon>
    </lineage>
</organism>
<dbReference type="Gene3D" id="1.20.1740.10">
    <property type="entry name" value="Amino acid/polyamine transporter I"/>
    <property type="match status" value="1"/>
</dbReference>
<keyword evidence="11" id="KW-0413">Isomerase</keyword>
<keyword evidence="9 21" id="KW-1133">Transmembrane helix</keyword>
<dbReference type="FunFam" id="3.30.70.660:FF:000002">
    <property type="entry name" value="tRNA pseudouridine synthase"/>
    <property type="match status" value="1"/>
</dbReference>
<keyword evidence="7 21" id="KW-0812">Transmembrane</keyword>
<evidence type="ECO:0000313" key="24">
    <source>
        <dbReference type="Proteomes" id="UP000243081"/>
    </source>
</evidence>
<dbReference type="Gene3D" id="3.30.70.660">
    <property type="entry name" value="Pseudouridine synthase I, catalytic domain, C-terminal subdomain"/>
    <property type="match status" value="1"/>
</dbReference>
<gene>
    <name evidence="23" type="ORF">LLEC1_07971</name>
</gene>
<feature type="compositionally biased region" description="Low complexity" evidence="20">
    <location>
        <begin position="341"/>
        <end position="350"/>
    </location>
</feature>
<dbReference type="GO" id="GO:0009982">
    <property type="term" value="F:pseudouridine synthase activity"/>
    <property type="evidence" value="ECO:0007669"/>
    <property type="project" value="InterPro"/>
</dbReference>
<dbReference type="InterPro" id="IPR020097">
    <property type="entry name" value="PsdUridine_synth_TruA_a/b_dom"/>
</dbReference>
<dbReference type="GO" id="GO:0031120">
    <property type="term" value="P:snRNA pseudouridine synthesis"/>
    <property type="evidence" value="ECO:0007669"/>
    <property type="project" value="UniProtKB-ARBA"/>
</dbReference>
<dbReference type="CDD" id="cd02568">
    <property type="entry name" value="PseudoU_synth_PUS1_PUS2"/>
    <property type="match status" value="1"/>
</dbReference>
<feature type="transmembrane region" description="Helical" evidence="21">
    <location>
        <begin position="101"/>
        <end position="122"/>
    </location>
</feature>
<feature type="binding site" evidence="19">
    <location>
        <position position="550"/>
    </location>
    <ligand>
        <name>substrate</name>
    </ligand>
</feature>
<dbReference type="PANTHER" id="PTHR11142">
    <property type="entry name" value="PSEUDOURIDYLATE SYNTHASE"/>
    <property type="match status" value="1"/>
</dbReference>
<dbReference type="Pfam" id="PF13520">
    <property type="entry name" value="AA_permease_2"/>
    <property type="match status" value="1"/>
</dbReference>
<evidence type="ECO:0000256" key="20">
    <source>
        <dbReference type="SAM" id="MobiDB-lite"/>
    </source>
</evidence>
<accession>A0A179I2P3</accession>
<dbReference type="InterPro" id="IPR020095">
    <property type="entry name" value="PsdUridine_synth_TruA_C"/>
</dbReference>
<feature type="transmembrane region" description="Helical" evidence="21">
    <location>
        <begin position="226"/>
        <end position="245"/>
    </location>
</feature>
<feature type="compositionally biased region" description="Low complexity" evidence="20">
    <location>
        <begin position="659"/>
        <end position="671"/>
    </location>
</feature>
<evidence type="ECO:0000256" key="14">
    <source>
        <dbReference type="ARBA" id="ARBA00053072"/>
    </source>
</evidence>
<feature type="active site" description="Nucleophile" evidence="18">
    <location>
        <position position="494"/>
    </location>
</feature>
<comment type="catalytic activity">
    <reaction evidence="2">
        <text>uridine in snRNA = pseudouridine in snRNA</text>
        <dbReference type="Rhea" id="RHEA:51124"/>
        <dbReference type="Rhea" id="RHEA-COMP:12891"/>
        <dbReference type="Rhea" id="RHEA-COMP:12892"/>
        <dbReference type="ChEBI" id="CHEBI:65314"/>
        <dbReference type="ChEBI" id="CHEBI:65315"/>
    </reaction>
</comment>
<dbReference type="InterPro" id="IPR020103">
    <property type="entry name" value="PsdUridine_synth_cat_dom_sf"/>
</dbReference>